<dbReference type="PANTHER" id="PTHR34047:SF8">
    <property type="entry name" value="PROTEIN YKFC"/>
    <property type="match status" value="1"/>
</dbReference>
<dbReference type="InterPro" id="IPR051083">
    <property type="entry name" value="GrpII_Intron_Splice-Mob/Def"/>
</dbReference>
<dbReference type="SUPFAM" id="SSF56672">
    <property type="entry name" value="DNA/RNA polymerases"/>
    <property type="match status" value="1"/>
</dbReference>
<protein>
    <submittedName>
        <fullName evidence="3">Group II intron reverse transcriptase/maturase</fullName>
    </submittedName>
</protein>
<dbReference type="Pfam" id="PF00078">
    <property type="entry name" value="RVT_1"/>
    <property type="match status" value="1"/>
</dbReference>
<dbReference type="CDD" id="cd01651">
    <property type="entry name" value="RT_G2_intron"/>
    <property type="match status" value="1"/>
</dbReference>
<dbReference type="PANTHER" id="PTHR34047">
    <property type="entry name" value="NUCLEAR INTRON MATURASE 1, MITOCHONDRIAL-RELATED"/>
    <property type="match status" value="1"/>
</dbReference>
<proteinExistence type="inferred from homology"/>
<dbReference type="InterPro" id="IPR000477">
    <property type="entry name" value="RT_dom"/>
</dbReference>
<dbReference type="NCBIfam" id="TIGR04416">
    <property type="entry name" value="group_II_RT_mat"/>
    <property type="match status" value="1"/>
</dbReference>
<keyword evidence="3" id="KW-0808">Transferase</keyword>
<comment type="caution">
    <text evidence="3">The sequence shown here is derived from an EMBL/GenBank/DDBJ whole genome shotgun (WGS) entry which is preliminary data.</text>
</comment>
<comment type="similarity">
    <text evidence="1">Belongs to the bacterial reverse transcriptase family.</text>
</comment>
<evidence type="ECO:0000313" key="4">
    <source>
        <dbReference type="Proteomes" id="UP001500840"/>
    </source>
</evidence>
<sequence>MLNTELLFYAFRRLKRDKAPGVDGVTVDDYEENLQGNLQDLEDRIHRGSYRPQPSLRREISKGDGKTRPLGIACVEDKIVQRAIVMILERIYEEDFHDTSYGYRPKRSCHQALADLGQTITRRRVNWVLDADIKGFFDHVDFGKLQELLGRRIEDSRMLRLITKFLHAGVMIQDKRYATTEGVAQGSVLSPLLANVYLHYVLDEWFEQQVKPRLKGEALIIRFADDFICTFERESDALRFREVLTKRLGRYSLELAEEKTKLLRFGRFASRDCQRLGEGAPGTFDFLGFMHYCGTSRAGKFKLKRRTSAKKFRSKIRELKDWFRSKLTTPHNEVWPTLVRKLQGHFQHYNVNDNWEMLMKFREAARKLGLRWMRRRSQKGRNLSWEAYGLYLERHPLPNPGQITDLIAMGSAK</sequence>
<keyword evidence="3" id="KW-0695">RNA-directed DNA polymerase</keyword>
<dbReference type="EMBL" id="BAABGA010000030">
    <property type="protein sequence ID" value="GAA4453120.1"/>
    <property type="molecule type" value="Genomic_DNA"/>
</dbReference>
<organism evidence="3 4">
    <name type="scientific">Novipirellula rosea</name>
    <dbReference type="NCBI Taxonomy" id="1031540"/>
    <lineage>
        <taxon>Bacteria</taxon>
        <taxon>Pseudomonadati</taxon>
        <taxon>Planctomycetota</taxon>
        <taxon>Planctomycetia</taxon>
        <taxon>Pirellulales</taxon>
        <taxon>Pirellulaceae</taxon>
        <taxon>Novipirellula</taxon>
    </lineage>
</organism>
<keyword evidence="3" id="KW-0548">Nucleotidyltransferase</keyword>
<feature type="domain" description="Reverse transcriptase" evidence="2">
    <location>
        <begin position="41"/>
        <end position="291"/>
    </location>
</feature>
<accession>A0ABP8MR45</accession>
<evidence type="ECO:0000256" key="1">
    <source>
        <dbReference type="ARBA" id="ARBA00034120"/>
    </source>
</evidence>
<reference evidence="4" key="1">
    <citation type="journal article" date="2019" name="Int. J. Syst. Evol. Microbiol.">
        <title>The Global Catalogue of Microorganisms (GCM) 10K type strain sequencing project: providing services to taxonomists for standard genome sequencing and annotation.</title>
        <authorList>
            <consortium name="The Broad Institute Genomics Platform"/>
            <consortium name="The Broad Institute Genome Sequencing Center for Infectious Disease"/>
            <person name="Wu L."/>
            <person name="Ma J."/>
        </authorList>
    </citation>
    <scope>NUCLEOTIDE SEQUENCE [LARGE SCALE GENOMIC DNA]</scope>
    <source>
        <strain evidence="4">JCM 17759</strain>
    </source>
</reference>
<gene>
    <name evidence="3" type="primary">ltrA_1</name>
    <name evidence="3" type="ORF">GCM10023156_23520</name>
</gene>
<dbReference type="InterPro" id="IPR030931">
    <property type="entry name" value="Group_II_RT_mat"/>
</dbReference>
<dbReference type="Proteomes" id="UP001500840">
    <property type="component" value="Unassembled WGS sequence"/>
</dbReference>
<name>A0ABP8MR45_9BACT</name>
<dbReference type="InterPro" id="IPR043502">
    <property type="entry name" value="DNA/RNA_pol_sf"/>
</dbReference>
<evidence type="ECO:0000259" key="2">
    <source>
        <dbReference type="PROSITE" id="PS50878"/>
    </source>
</evidence>
<keyword evidence="4" id="KW-1185">Reference proteome</keyword>
<dbReference type="PROSITE" id="PS50878">
    <property type="entry name" value="RT_POL"/>
    <property type="match status" value="1"/>
</dbReference>
<dbReference type="GO" id="GO:0003964">
    <property type="term" value="F:RNA-directed DNA polymerase activity"/>
    <property type="evidence" value="ECO:0007669"/>
    <property type="project" value="UniProtKB-KW"/>
</dbReference>
<evidence type="ECO:0000313" key="3">
    <source>
        <dbReference type="EMBL" id="GAA4453120.1"/>
    </source>
</evidence>